<dbReference type="SUPFAM" id="SSF51206">
    <property type="entry name" value="cAMP-binding domain-like"/>
    <property type="match status" value="2"/>
</dbReference>
<dbReference type="InterPro" id="IPR014710">
    <property type="entry name" value="RmlC-like_jellyroll"/>
</dbReference>
<organism evidence="11 12">
    <name type="scientific">Opisthorchis felineus</name>
    <dbReference type="NCBI Taxonomy" id="147828"/>
    <lineage>
        <taxon>Eukaryota</taxon>
        <taxon>Metazoa</taxon>
        <taxon>Spiralia</taxon>
        <taxon>Lophotrochozoa</taxon>
        <taxon>Platyhelminthes</taxon>
        <taxon>Trematoda</taxon>
        <taxon>Digenea</taxon>
        <taxon>Opisthorchiida</taxon>
        <taxon>Opisthorchiata</taxon>
        <taxon>Opisthorchiidae</taxon>
        <taxon>Opisthorchis</taxon>
    </lineage>
</organism>
<dbReference type="Proteomes" id="UP000308267">
    <property type="component" value="Unassembled WGS sequence"/>
</dbReference>
<dbReference type="FunFam" id="2.60.120.10:FF:000006">
    <property type="entry name" value="cAMP-dependent protein kinase type I-alpha regulatory subunit"/>
    <property type="match status" value="1"/>
</dbReference>
<dbReference type="GO" id="GO:0004862">
    <property type="term" value="F:cAMP-dependent protein kinase inhibitor activity"/>
    <property type="evidence" value="ECO:0007669"/>
    <property type="project" value="TreeGrafter"/>
</dbReference>
<keyword evidence="12" id="KW-1185">Reference proteome</keyword>
<dbReference type="PANTHER" id="PTHR11635:SF152">
    <property type="entry name" value="CAMP-DEPENDENT PROTEIN KINASE TYPE I REGULATORY SUBUNIT-RELATED"/>
    <property type="match status" value="1"/>
</dbReference>
<dbReference type="SMART" id="SM00100">
    <property type="entry name" value="cNMP"/>
    <property type="match status" value="2"/>
</dbReference>
<keyword evidence="4" id="KW-0116">cAMP-binding</keyword>
<dbReference type="FunFam" id="2.60.120.10:FF:000068">
    <property type="entry name" value="cGMP-dependent protein kinase"/>
    <property type="match status" value="1"/>
</dbReference>
<dbReference type="PANTHER" id="PTHR11635">
    <property type="entry name" value="CAMP-DEPENDENT PROTEIN KINASE REGULATORY CHAIN"/>
    <property type="match status" value="1"/>
</dbReference>
<comment type="similarity">
    <text evidence="2">Belongs to the cAMP-dependent kinase regulatory chain family.</text>
</comment>
<keyword evidence="6" id="KW-0677">Repeat</keyword>
<keyword evidence="7" id="KW-0547">Nucleotide-binding</keyword>
<evidence type="ECO:0000256" key="3">
    <source>
        <dbReference type="ARBA" id="ARBA00022553"/>
    </source>
</evidence>
<evidence type="ECO:0000256" key="2">
    <source>
        <dbReference type="ARBA" id="ARBA00005753"/>
    </source>
</evidence>
<dbReference type="CDD" id="cd00038">
    <property type="entry name" value="CAP_ED"/>
    <property type="match status" value="2"/>
</dbReference>
<evidence type="ECO:0000256" key="6">
    <source>
        <dbReference type="ARBA" id="ARBA00022737"/>
    </source>
</evidence>
<proteinExistence type="inferred from homology"/>
<dbReference type="InterPro" id="IPR050503">
    <property type="entry name" value="cAMP-dep_PK_reg_su-like"/>
</dbReference>
<evidence type="ECO:0000256" key="9">
    <source>
        <dbReference type="ARBA" id="ARBA00024113"/>
    </source>
</evidence>
<evidence type="ECO:0000259" key="10">
    <source>
        <dbReference type="PROSITE" id="PS50042"/>
    </source>
</evidence>
<dbReference type="Pfam" id="PF00027">
    <property type="entry name" value="cNMP_binding"/>
    <property type="match status" value="2"/>
</dbReference>
<comment type="cofactor">
    <cofactor evidence="1">
        <name>Mg(2+)</name>
        <dbReference type="ChEBI" id="CHEBI:18420"/>
    </cofactor>
</comment>
<dbReference type="InterPro" id="IPR018490">
    <property type="entry name" value="cNMP-bd_dom_sf"/>
</dbReference>
<dbReference type="InterPro" id="IPR000595">
    <property type="entry name" value="cNMP-bd_dom"/>
</dbReference>
<dbReference type="PRINTS" id="PR00103">
    <property type="entry name" value="CAMPKINASE"/>
</dbReference>
<comment type="caution">
    <text evidence="11">The sequence shown here is derived from an EMBL/GenBank/DDBJ whole genome shotgun (WGS) entry which is preliminary data.</text>
</comment>
<feature type="domain" description="Cyclic nucleotide-binding" evidence="10">
    <location>
        <begin position="172"/>
        <end position="287"/>
    </location>
</feature>
<keyword evidence="5" id="KW-0479">Metal-binding</keyword>
<dbReference type="PROSITE" id="PS50042">
    <property type="entry name" value="CNMP_BINDING_3"/>
    <property type="match status" value="2"/>
</dbReference>
<dbReference type="PROSITE" id="PS00889">
    <property type="entry name" value="CNMP_BINDING_2"/>
    <property type="match status" value="1"/>
</dbReference>
<dbReference type="GO" id="GO:0005952">
    <property type="term" value="C:cAMP-dependent protein kinase complex"/>
    <property type="evidence" value="ECO:0007669"/>
    <property type="project" value="InterPro"/>
</dbReference>
<dbReference type="InterPro" id="IPR018488">
    <property type="entry name" value="cNMP-bd_CS"/>
</dbReference>
<dbReference type="OrthoDB" id="417078at2759"/>
<evidence type="ECO:0000256" key="5">
    <source>
        <dbReference type="ARBA" id="ARBA00022723"/>
    </source>
</evidence>
<dbReference type="Gene3D" id="2.60.120.10">
    <property type="entry name" value="Jelly Rolls"/>
    <property type="match status" value="2"/>
</dbReference>
<evidence type="ECO:0000256" key="8">
    <source>
        <dbReference type="ARBA" id="ARBA00023149"/>
    </source>
</evidence>
<dbReference type="STRING" id="147828.A0A4S2LHW9"/>
<evidence type="ECO:0000313" key="11">
    <source>
        <dbReference type="EMBL" id="TGZ60118.1"/>
    </source>
</evidence>
<dbReference type="AlphaFoldDB" id="A0A4S2LHW9"/>
<dbReference type="GO" id="GO:0030552">
    <property type="term" value="F:cAMP binding"/>
    <property type="evidence" value="ECO:0007669"/>
    <property type="project" value="UniProtKB-KW"/>
</dbReference>
<name>A0A4S2LHW9_OPIFE</name>
<evidence type="ECO:0000256" key="1">
    <source>
        <dbReference type="ARBA" id="ARBA00001946"/>
    </source>
</evidence>
<accession>A0A4S2LHW9</accession>
<gene>
    <name evidence="11" type="ORF">CRM22_008737</name>
</gene>
<dbReference type="GO" id="GO:0005829">
    <property type="term" value="C:cytosol"/>
    <property type="evidence" value="ECO:0007669"/>
    <property type="project" value="TreeGrafter"/>
</dbReference>
<dbReference type="GO" id="GO:0046872">
    <property type="term" value="F:metal ion binding"/>
    <property type="evidence" value="ECO:0007669"/>
    <property type="project" value="UniProtKB-KW"/>
</dbReference>
<dbReference type="GO" id="GO:0034236">
    <property type="term" value="F:protein kinase A catalytic subunit binding"/>
    <property type="evidence" value="ECO:0007669"/>
    <property type="project" value="TreeGrafter"/>
</dbReference>
<reference evidence="11 12" key="1">
    <citation type="journal article" date="2019" name="BMC Genomics">
        <title>New insights from Opisthorchis felineus genome: update on genomics of the epidemiologically important liver flukes.</title>
        <authorList>
            <person name="Ershov N.I."/>
            <person name="Mordvinov V.A."/>
            <person name="Prokhortchouk E.B."/>
            <person name="Pakharukova M.Y."/>
            <person name="Gunbin K.V."/>
            <person name="Ustyantsev K."/>
            <person name="Genaev M.A."/>
            <person name="Blinov A.G."/>
            <person name="Mazur A."/>
            <person name="Boulygina E."/>
            <person name="Tsygankova S."/>
            <person name="Khrameeva E."/>
            <person name="Chekanov N."/>
            <person name="Fan G."/>
            <person name="Xiao A."/>
            <person name="Zhang H."/>
            <person name="Xu X."/>
            <person name="Yang H."/>
            <person name="Solovyev V."/>
            <person name="Lee S.M."/>
            <person name="Liu X."/>
            <person name="Afonnikov D.A."/>
            <person name="Skryabin K.G."/>
        </authorList>
    </citation>
    <scope>NUCLEOTIDE SEQUENCE [LARGE SCALE GENOMIC DNA]</scope>
    <source>
        <strain evidence="11">AK-0245</strain>
        <tissue evidence="11">Whole organism</tissue>
    </source>
</reference>
<evidence type="ECO:0000256" key="7">
    <source>
        <dbReference type="ARBA" id="ARBA00022741"/>
    </source>
</evidence>
<feature type="domain" description="Cyclic nucleotide-binding" evidence="10">
    <location>
        <begin position="290"/>
        <end position="410"/>
    </location>
</feature>
<evidence type="ECO:0000313" key="12">
    <source>
        <dbReference type="Proteomes" id="UP000308267"/>
    </source>
</evidence>
<sequence length="445" mass="50018">MDKWSKLRPRLVVLLELFSSRVFEVLPDDILEFSSEFFSELNLKPDKWEIFDDRHRMESAKLPYTVQLIPTSGTPAKPQPVRGTPICTISPAEAPQPQSITDVSDEYTGGSGSLLVVEGQEERPACVSPCRRRSVAAESFDPEIEDSGESVVYPKTAAQRQRINEVIQSIFIFRSLDETQLNKVLDAMEEFPVQKDQVIIRQGEDGEYFYIIESGSYDVFVEEKPAGNYNGTGYFGELALMYNTPRAATIKCTSDGILWRVDRFTFRRIVLKQAFRKRQLYETWLSNVPLLKNLNFYERKNLADALVSVTFEDGSWIVRQGEPGEVMYFIEEGDVQISVKTSSGGSISVKTLHEGDYFGELALILHAPRQASAMAVGKTVLAALDVRSFERLMGPCLNVMLREAGQYRSELINILGEASLNSFSALARLSTFSTEEDANVTNKGF</sequence>
<keyword evidence="8" id="KW-0114">cAMP</keyword>
<dbReference type="EMBL" id="SJOL01008583">
    <property type="protein sequence ID" value="TGZ60118.1"/>
    <property type="molecule type" value="Genomic_DNA"/>
</dbReference>
<dbReference type="PROSITE" id="PS00888">
    <property type="entry name" value="CNMP_BINDING_1"/>
    <property type="match status" value="2"/>
</dbReference>
<evidence type="ECO:0000256" key="4">
    <source>
        <dbReference type="ARBA" id="ARBA00022566"/>
    </source>
</evidence>
<keyword evidence="3" id="KW-0597">Phosphoprotein</keyword>
<protein>
    <recommendedName>
        <fullName evidence="9">cGMP-dependent protein kinase</fullName>
    </recommendedName>
</protein>